<organism evidence="7 8">
    <name type="scientific">Zobellia uliginosa</name>
    <dbReference type="NCBI Taxonomy" id="143224"/>
    <lineage>
        <taxon>Bacteria</taxon>
        <taxon>Pseudomonadati</taxon>
        <taxon>Bacteroidota</taxon>
        <taxon>Flavobacteriia</taxon>
        <taxon>Flavobacteriales</taxon>
        <taxon>Flavobacteriaceae</taxon>
        <taxon>Zobellia</taxon>
    </lineage>
</organism>
<evidence type="ECO:0000256" key="3">
    <source>
        <dbReference type="ARBA" id="ARBA00022764"/>
    </source>
</evidence>
<dbReference type="Pfam" id="PF07940">
    <property type="entry name" value="Hepar_II_III_C"/>
    <property type="match status" value="1"/>
</dbReference>
<evidence type="ECO:0000256" key="4">
    <source>
        <dbReference type="ARBA" id="ARBA00023239"/>
    </source>
</evidence>
<dbReference type="Proteomes" id="UP000185728">
    <property type="component" value="Unassembled WGS sequence"/>
</dbReference>
<dbReference type="InterPro" id="IPR008397">
    <property type="entry name" value="Alginate_lyase_dom"/>
</dbReference>
<reference evidence="7 8" key="1">
    <citation type="submission" date="2017-01" db="EMBL/GenBank/DDBJ databases">
        <authorList>
            <person name="Varghese N."/>
            <person name="Submissions S."/>
        </authorList>
    </citation>
    <scope>NUCLEOTIDE SEQUENCE [LARGE SCALE GENOMIC DNA]</scope>
    <source>
        <strain evidence="7 8">DSM 2061</strain>
    </source>
</reference>
<dbReference type="PANTHER" id="PTHR39210">
    <property type="entry name" value="HEPARIN-SULFATE LYASE"/>
    <property type="match status" value="1"/>
</dbReference>
<dbReference type="Pfam" id="PF05426">
    <property type="entry name" value="Alginate_lyase"/>
    <property type="match status" value="1"/>
</dbReference>
<keyword evidence="3" id="KW-0574">Periplasm</keyword>
<dbReference type="InterPro" id="IPR008929">
    <property type="entry name" value="Chondroitin_lyas"/>
</dbReference>
<dbReference type="GO" id="GO:0016829">
    <property type="term" value="F:lyase activity"/>
    <property type="evidence" value="ECO:0007669"/>
    <property type="project" value="UniProtKB-KW"/>
</dbReference>
<dbReference type="EMBL" id="FTOB01000004">
    <property type="protein sequence ID" value="SIS85657.1"/>
    <property type="molecule type" value="Genomic_DNA"/>
</dbReference>
<feature type="domain" description="Heparinase II/III-like C-terminal" evidence="6">
    <location>
        <begin position="414"/>
        <end position="664"/>
    </location>
</feature>
<evidence type="ECO:0000259" key="5">
    <source>
        <dbReference type="Pfam" id="PF05426"/>
    </source>
</evidence>
<dbReference type="Gene3D" id="2.70.98.70">
    <property type="match status" value="1"/>
</dbReference>
<dbReference type="SUPFAM" id="SSF48230">
    <property type="entry name" value="Chondroitin AC/alginate lyase"/>
    <property type="match status" value="1"/>
</dbReference>
<comment type="caution">
    <text evidence="7">The sequence shown here is derived from an EMBL/GenBank/DDBJ whole genome shotgun (WGS) entry which is preliminary data.</text>
</comment>
<protein>
    <submittedName>
        <fullName evidence="7">Alginate lyase</fullName>
    </submittedName>
</protein>
<evidence type="ECO:0000256" key="2">
    <source>
        <dbReference type="ARBA" id="ARBA00022729"/>
    </source>
</evidence>
<keyword evidence="8" id="KW-1185">Reference proteome</keyword>
<dbReference type="InterPro" id="IPR012480">
    <property type="entry name" value="Hepar_II_III_C"/>
</dbReference>
<keyword evidence="2" id="KW-0732">Signal</keyword>
<sequence length="769" mass="87231">MAIFFHSRVSFRPNTSSDMKMIKYIPVLQFFAFALLVSFSGRSQEHPSLILTKSGVEKIRAELGNIPIFDATLEKVKAEVDAEIALGIDTPLPKDYSGGYTHERHKRNFLILQKAGVLYQILNDEKYALYIKDMLFQYEGMYKDLPVHPQTRSYARGKLFWQCLNDSNWLVYVSQAYDCVYDYLSKKERKQLEKNLFRPFADYISIDNPQFYNRVHNHSTWGNAAVGMIGLVMNDEELIQRALYGIENDGLPIGAKDNDGGFIKVEGQKAGFLANIDEPFSPDGYYTEGPYYQRYAMYPFLIFAEALHNVRPQQKIFEHKNGVLLKSVNTLLSLSDADGEFFPLNDAQKGMSYHSRELVTAVDIAYHYGNHNPQLLSIAEEQGQVLLDDSGLAVALGIREGKSEAFDKKSIKLSDGAKGEQGGVAILRYGNEAMTLVYKYAAQGLSHGHYDKLSFSLYEKGTEVLQDYGLARFVNIEQKGGGNYLKENTTWAKQTIAHNTLVQNETSHFEGKYEVGSQHHSELYFFDASNPEVQVVSAKEQNAYPGTEMHRTMALIKTDGFEKPFVLDILRVSSNAANQYDLPFYFKGQVMQSNFDYTTPKNLEPLGSDNGYQHLWSEGLGQPKGDNSQLSWLEKGHFYTLTTATNNDDELHFVRIGANDPEFNLRRDAGLIIRRKNTKNTTFVSILESHGHYSPVSEFSVNANSSISKIKLMLDTEEYTAVLIDAKSSTEQTLFILANENKNVNKEHIIEIKGKEYRWTGPFQFIKIN</sequence>
<accession>A0ABY1KZU6</accession>
<feature type="domain" description="Alginate lyase" evidence="5">
    <location>
        <begin position="115"/>
        <end position="340"/>
    </location>
</feature>
<keyword evidence="4 7" id="KW-0456">Lyase</keyword>
<proteinExistence type="predicted"/>
<gene>
    <name evidence="7" type="ORF">SAMN05421766_104412</name>
</gene>
<evidence type="ECO:0000259" key="6">
    <source>
        <dbReference type="Pfam" id="PF07940"/>
    </source>
</evidence>
<comment type="subcellular location">
    <subcellularLocation>
        <location evidence="1">Periplasm</location>
    </subcellularLocation>
</comment>
<evidence type="ECO:0000313" key="7">
    <source>
        <dbReference type="EMBL" id="SIS85657.1"/>
    </source>
</evidence>
<dbReference type="Gene3D" id="1.50.10.100">
    <property type="entry name" value="Chondroitin AC/alginate lyase"/>
    <property type="match status" value="1"/>
</dbReference>
<dbReference type="PANTHER" id="PTHR39210:SF1">
    <property type="entry name" value="HEPARIN-SULFATE LYASE"/>
    <property type="match status" value="1"/>
</dbReference>
<evidence type="ECO:0000313" key="8">
    <source>
        <dbReference type="Proteomes" id="UP000185728"/>
    </source>
</evidence>
<evidence type="ECO:0000256" key="1">
    <source>
        <dbReference type="ARBA" id="ARBA00004418"/>
    </source>
</evidence>
<name>A0ABY1KZU6_9FLAO</name>